<evidence type="ECO:0000313" key="2">
    <source>
        <dbReference type="EMBL" id="GFJ85723.1"/>
    </source>
</evidence>
<proteinExistence type="predicted"/>
<evidence type="ECO:0000256" key="1">
    <source>
        <dbReference type="SAM" id="MobiDB-lite"/>
    </source>
</evidence>
<reference evidence="2 3" key="2">
    <citation type="submission" date="2020-03" db="EMBL/GenBank/DDBJ databases">
        <authorList>
            <person name="Ichikawa N."/>
            <person name="Kimura A."/>
            <person name="Kitahashi Y."/>
            <person name="Uohara A."/>
        </authorList>
    </citation>
    <scope>NUCLEOTIDE SEQUENCE [LARGE SCALE GENOMIC DNA]</scope>
    <source>
        <strain evidence="2 3">NBRC 108639</strain>
    </source>
</reference>
<dbReference type="Gene3D" id="3.40.50.2000">
    <property type="entry name" value="Glycogen Phosphorylase B"/>
    <property type="match status" value="1"/>
</dbReference>
<sequence>MTTLLVTNDFPPRPGGIQSFVHGLAVRQPPGSLVVYASTWKGAAKFDADQPFEVVREATGMLLPTRRAARRSAEIARAYGCDTVWFGAAAPLGLLAPGLRRRTGIERAVAQTHGHEIGWAALPGARGLLRRIARGTDVVTYLGSTPGCAWTRRCTASPTCAALHRASTSTRTTRASTAPRSAGATASATARSSCACPASSRARARTR</sequence>
<evidence type="ECO:0008006" key="4">
    <source>
        <dbReference type="Google" id="ProtNLM"/>
    </source>
</evidence>
<dbReference type="Proteomes" id="UP000482800">
    <property type="component" value="Unassembled WGS sequence"/>
</dbReference>
<name>A0A6V8KKU5_9ACTN</name>
<organism evidence="2 3">
    <name type="scientific">Phytohabitans houttuyneae</name>
    <dbReference type="NCBI Taxonomy" id="1076126"/>
    <lineage>
        <taxon>Bacteria</taxon>
        <taxon>Bacillati</taxon>
        <taxon>Actinomycetota</taxon>
        <taxon>Actinomycetes</taxon>
        <taxon>Micromonosporales</taxon>
        <taxon>Micromonosporaceae</taxon>
    </lineage>
</organism>
<dbReference type="AlphaFoldDB" id="A0A6V8KKU5"/>
<reference evidence="2 3" key="1">
    <citation type="submission" date="2020-03" db="EMBL/GenBank/DDBJ databases">
        <title>Whole genome shotgun sequence of Phytohabitans houttuyneae NBRC 108639.</title>
        <authorList>
            <person name="Komaki H."/>
            <person name="Tamura T."/>
        </authorList>
    </citation>
    <scope>NUCLEOTIDE SEQUENCE [LARGE SCALE GENOMIC DNA]</scope>
    <source>
        <strain evidence="2 3">NBRC 108639</strain>
    </source>
</reference>
<accession>A0A6V8KKU5</accession>
<evidence type="ECO:0000313" key="3">
    <source>
        <dbReference type="Proteomes" id="UP000482800"/>
    </source>
</evidence>
<feature type="region of interest" description="Disordered" evidence="1">
    <location>
        <begin position="165"/>
        <end position="190"/>
    </location>
</feature>
<comment type="caution">
    <text evidence="2">The sequence shown here is derived from an EMBL/GenBank/DDBJ whole genome shotgun (WGS) entry which is preliminary data.</text>
</comment>
<keyword evidence="3" id="KW-1185">Reference proteome</keyword>
<protein>
    <recommendedName>
        <fullName evidence="4">Glycosyltransferase subfamily 4-like N-terminal domain-containing protein</fullName>
    </recommendedName>
</protein>
<dbReference type="EMBL" id="BLPF01000004">
    <property type="protein sequence ID" value="GFJ85723.1"/>
    <property type="molecule type" value="Genomic_DNA"/>
</dbReference>
<gene>
    <name evidence="2" type="ORF">Phou_099030</name>
</gene>